<evidence type="ECO:0000256" key="5">
    <source>
        <dbReference type="ARBA" id="ARBA00023136"/>
    </source>
</evidence>
<organism evidence="8 9">
    <name type="scientific">Crenobacter oryzisoli</name>
    <dbReference type="NCBI Taxonomy" id="3056844"/>
    <lineage>
        <taxon>Bacteria</taxon>
        <taxon>Pseudomonadati</taxon>
        <taxon>Pseudomonadota</taxon>
        <taxon>Betaproteobacteria</taxon>
        <taxon>Neisseriales</taxon>
        <taxon>Neisseriaceae</taxon>
        <taxon>Crenobacter</taxon>
    </lineage>
</organism>
<dbReference type="SUPFAM" id="SSF103481">
    <property type="entry name" value="Multidrug resistance efflux transporter EmrE"/>
    <property type="match status" value="2"/>
</dbReference>
<dbReference type="Proteomes" id="UP001168540">
    <property type="component" value="Unassembled WGS sequence"/>
</dbReference>
<dbReference type="PANTHER" id="PTHR32322">
    <property type="entry name" value="INNER MEMBRANE TRANSPORTER"/>
    <property type="match status" value="1"/>
</dbReference>
<dbReference type="EMBL" id="JAUEDK010000017">
    <property type="protein sequence ID" value="MDN0075427.1"/>
    <property type="molecule type" value="Genomic_DNA"/>
</dbReference>
<dbReference type="PANTHER" id="PTHR32322:SF2">
    <property type="entry name" value="EAMA DOMAIN-CONTAINING PROTEIN"/>
    <property type="match status" value="1"/>
</dbReference>
<keyword evidence="9" id="KW-1185">Reference proteome</keyword>
<feature type="transmembrane region" description="Helical" evidence="6">
    <location>
        <begin position="287"/>
        <end position="305"/>
    </location>
</feature>
<dbReference type="InterPro" id="IPR037185">
    <property type="entry name" value="EmrE-like"/>
</dbReference>
<feature type="domain" description="EamA" evidence="7">
    <location>
        <begin position="169"/>
        <end position="305"/>
    </location>
</feature>
<evidence type="ECO:0000256" key="6">
    <source>
        <dbReference type="SAM" id="Phobius"/>
    </source>
</evidence>
<evidence type="ECO:0000256" key="4">
    <source>
        <dbReference type="ARBA" id="ARBA00022989"/>
    </source>
</evidence>
<feature type="transmembrane region" description="Helical" evidence="6">
    <location>
        <begin position="82"/>
        <end position="103"/>
    </location>
</feature>
<evidence type="ECO:0000256" key="1">
    <source>
        <dbReference type="ARBA" id="ARBA00004141"/>
    </source>
</evidence>
<feature type="transmembrane region" description="Helical" evidence="6">
    <location>
        <begin position="21"/>
        <end position="40"/>
    </location>
</feature>
<dbReference type="RefSeq" id="WP_289830037.1">
    <property type="nucleotide sequence ID" value="NZ_JAUEDK010000017.1"/>
</dbReference>
<comment type="similarity">
    <text evidence="2">Belongs to the EamA transporter family.</text>
</comment>
<protein>
    <submittedName>
        <fullName evidence="8">EamA family transporter</fullName>
    </submittedName>
</protein>
<feature type="transmembrane region" description="Helical" evidence="6">
    <location>
        <begin position="52"/>
        <end position="70"/>
    </location>
</feature>
<evidence type="ECO:0000259" key="7">
    <source>
        <dbReference type="Pfam" id="PF00892"/>
    </source>
</evidence>
<feature type="transmembrane region" description="Helical" evidence="6">
    <location>
        <begin position="139"/>
        <end position="156"/>
    </location>
</feature>
<dbReference type="InterPro" id="IPR050638">
    <property type="entry name" value="AA-Vitamin_Transporters"/>
</dbReference>
<feature type="transmembrane region" description="Helical" evidence="6">
    <location>
        <begin position="168"/>
        <end position="191"/>
    </location>
</feature>
<feature type="transmembrane region" description="Helical" evidence="6">
    <location>
        <begin position="232"/>
        <end position="256"/>
    </location>
</feature>
<feature type="transmembrane region" description="Helical" evidence="6">
    <location>
        <begin position="263"/>
        <end position="281"/>
    </location>
</feature>
<dbReference type="Pfam" id="PF00892">
    <property type="entry name" value="EamA"/>
    <property type="match status" value="2"/>
</dbReference>
<sequence>MQSRKAAIDDTLGIEPPEIAMNALLYLSTALIWGTTWIALKWELGSTPISLSIAYRFLLASAVLFAILAIRKQLRRPRGEAARLVLAQGLALFCLNFLCFYHASHYLPSGLVAVVFSTATLWNALNARLFLKRRIAPQVMAGGALGLAGIVTLFWPELVSHGADTGTLIGLGLSVLGTLCFSTGNLLSARLQTLGLKPLETNAWAMLCGSLILVAGSLVAGLPFTIDTSARYLGALAYLAIPGSVIGFTAYLMLVGRLGPERAAYCTVLFPVVALNVSVLFEGYHWTPLALLGLVLVLAGNVLVFRQPKRTAALPVGAKTV</sequence>
<name>A0ABT7XNR0_9NEIS</name>
<evidence type="ECO:0000256" key="2">
    <source>
        <dbReference type="ARBA" id="ARBA00007362"/>
    </source>
</evidence>
<feature type="transmembrane region" description="Helical" evidence="6">
    <location>
        <begin position="203"/>
        <end position="226"/>
    </location>
</feature>
<gene>
    <name evidence="8" type="ORF">QU481_11045</name>
</gene>
<feature type="domain" description="EamA" evidence="7">
    <location>
        <begin position="23"/>
        <end position="154"/>
    </location>
</feature>
<reference evidence="8" key="1">
    <citation type="submission" date="2023-06" db="EMBL/GenBank/DDBJ databases">
        <authorList>
            <person name="Zhang S."/>
        </authorList>
    </citation>
    <scope>NUCLEOTIDE SEQUENCE</scope>
    <source>
        <strain evidence="8">SG2303</strain>
    </source>
</reference>
<feature type="transmembrane region" description="Helical" evidence="6">
    <location>
        <begin position="109"/>
        <end position="127"/>
    </location>
</feature>
<keyword evidence="3 6" id="KW-0812">Transmembrane</keyword>
<evidence type="ECO:0000313" key="8">
    <source>
        <dbReference type="EMBL" id="MDN0075427.1"/>
    </source>
</evidence>
<evidence type="ECO:0000256" key="3">
    <source>
        <dbReference type="ARBA" id="ARBA00022692"/>
    </source>
</evidence>
<proteinExistence type="inferred from homology"/>
<accession>A0ABT7XNR0</accession>
<comment type="caution">
    <text evidence="8">The sequence shown here is derived from an EMBL/GenBank/DDBJ whole genome shotgun (WGS) entry which is preliminary data.</text>
</comment>
<comment type="subcellular location">
    <subcellularLocation>
        <location evidence="1">Membrane</location>
        <topology evidence="1">Multi-pass membrane protein</topology>
    </subcellularLocation>
</comment>
<keyword evidence="5 6" id="KW-0472">Membrane</keyword>
<evidence type="ECO:0000313" key="9">
    <source>
        <dbReference type="Proteomes" id="UP001168540"/>
    </source>
</evidence>
<keyword evidence="4 6" id="KW-1133">Transmembrane helix</keyword>
<dbReference type="InterPro" id="IPR000620">
    <property type="entry name" value="EamA_dom"/>
</dbReference>